<name>A0A165AIP2_9AGAM</name>
<dbReference type="OrthoDB" id="163794at2759"/>
<dbReference type="InterPro" id="IPR007014">
    <property type="entry name" value="FUN14"/>
</dbReference>
<dbReference type="EMBL" id="KV419394">
    <property type="protein sequence ID" value="KZS99065.1"/>
    <property type="molecule type" value="Genomic_DNA"/>
</dbReference>
<evidence type="ECO:0000313" key="7">
    <source>
        <dbReference type="EMBL" id="KZS99065.1"/>
    </source>
</evidence>
<protein>
    <recommendedName>
        <fullName evidence="9">FUN14-domain-containing protein</fullName>
    </recommendedName>
</protein>
<sequence>MLSSHARIARPFLSQTCLPTSTLYSSSIRPLSLRVPLLSKTAIVRAPGRLAYSIQTATKSLKACRWVAFVGLAGLSAGAVSAHNQPVVQCEAPPIRSPAQTPPPPTGPAPESIINVYELSFGTVAGICSGIFIKKGAKALAFCIGGVFVLLQYFGSLSLVRVDWARMSQKFENLFYTTEANGLKRPPTIVSLWRWLVDFLTADFQPRASFLAGLALGLRVG</sequence>
<keyword evidence="4 6" id="KW-1133">Transmembrane helix</keyword>
<comment type="similarity">
    <text evidence="2">Belongs to the FUN14 family.</text>
</comment>
<evidence type="ECO:0000256" key="3">
    <source>
        <dbReference type="ARBA" id="ARBA00022692"/>
    </source>
</evidence>
<dbReference type="PANTHER" id="PTHR21346:SF10">
    <property type="entry name" value="TRANSMEMBRANE PROTEIN"/>
    <property type="match status" value="1"/>
</dbReference>
<evidence type="ECO:0000256" key="6">
    <source>
        <dbReference type="SAM" id="Phobius"/>
    </source>
</evidence>
<proteinExistence type="inferred from homology"/>
<reference evidence="7 8" key="1">
    <citation type="journal article" date="2016" name="Mol. Biol. Evol.">
        <title>Comparative Genomics of Early-Diverging Mushroom-Forming Fungi Provides Insights into the Origins of Lignocellulose Decay Capabilities.</title>
        <authorList>
            <person name="Nagy L.G."/>
            <person name="Riley R."/>
            <person name="Tritt A."/>
            <person name="Adam C."/>
            <person name="Daum C."/>
            <person name="Floudas D."/>
            <person name="Sun H."/>
            <person name="Yadav J.S."/>
            <person name="Pangilinan J."/>
            <person name="Larsson K.H."/>
            <person name="Matsuura K."/>
            <person name="Barry K."/>
            <person name="Labutti K."/>
            <person name="Kuo R."/>
            <person name="Ohm R.A."/>
            <person name="Bhattacharya S.S."/>
            <person name="Shirouzu T."/>
            <person name="Yoshinaga Y."/>
            <person name="Martin F.M."/>
            <person name="Grigoriev I.V."/>
            <person name="Hibbett D.S."/>
        </authorList>
    </citation>
    <scope>NUCLEOTIDE SEQUENCE [LARGE SCALE GENOMIC DNA]</scope>
    <source>
        <strain evidence="7 8">HHB9708</strain>
    </source>
</reference>
<evidence type="ECO:0000256" key="5">
    <source>
        <dbReference type="ARBA" id="ARBA00023136"/>
    </source>
</evidence>
<dbReference type="GO" id="GO:0016020">
    <property type="term" value="C:membrane"/>
    <property type="evidence" value="ECO:0007669"/>
    <property type="project" value="UniProtKB-SubCell"/>
</dbReference>
<evidence type="ECO:0000313" key="8">
    <source>
        <dbReference type="Proteomes" id="UP000076722"/>
    </source>
</evidence>
<accession>A0A165AIP2</accession>
<evidence type="ECO:0000256" key="1">
    <source>
        <dbReference type="ARBA" id="ARBA00004370"/>
    </source>
</evidence>
<feature type="transmembrane region" description="Helical" evidence="6">
    <location>
        <begin position="139"/>
        <end position="160"/>
    </location>
</feature>
<keyword evidence="3 6" id="KW-0812">Transmembrane</keyword>
<evidence type="ECO:0000256" key="4">
    <source>
        <dbReference type="ARBA" id="ARBA00022989"/>
    </source>
</evidence>
<comment type="subcellular location">
    <subcellularLocation>
        <location evidence="1">Membrane</location>
    </subcellularLocation>
</comment>
<keyword evidence="5 6" id="KW-0472">Membrane</keyword>
<keyword evidence="8" id="KW-1185">Reference proteome</keyword>
<evidence type="ECO:0000256" key="2">
    <source>
        <dbReference type="ARBA" id="ARBA00009160"/>
    </source>
</evidence>
<dbReference type="STRING" id="1314777.A0A165AIP2"/>
<gene>
    <name evidence="7" type="ORF">SISNIDRAFT_461978</name>
</gene>
<dbReference type="Proteomes" id="UP000076722">
    <property type="component" value="Unassembled WGS sequence"/>
</dbReference>
<evidence type="ECO:0008006" key="9">
    <source>
        <dbReference type="Google" id="ProtNLM"/>
    </source>
</evidence>
<organism evidence="7 8">
    <name type="scientific">Sistotremastrum niveocremeum HHB9708</name>
    <dbReference type="NCBI Taxonomy" id="1314777"/>
    <lineage>
        <taxon>Eukaryota</taxon>
        <taxon>Fungi</taxon>
        <taxon>Dikarya</taxon>
        <taxon>Basidiomycota</taxon>
        <taxon>Agaricomycotina</taxon>
        <taxon>Agaricomycetes</taxon>
        <taxon>Sistotremastrales</taxon>
        <taxon>Sistotremastraceae</taxon>
        <taxon>Sertulicium</taxon>
        <taxon>Sertulicium niveocremeum</taxon>
    </lineage>
</organism>
<dbReference type="AlphaFoldDB" id="A0A165AIP2"/>
<dbReference type="Pfam" id="PF04930">
    <property type="entry name" value="FUN14"/>
    <property type="match status" value="1"/>
</dbReference>
<dbReference type="PANTHER" id="PTHR21346">
    <property type="entry name" value="FUN14 DOMAIN CONTAINING"/>
    <property type="match status" value="1"/>
</dbReference>